<proteinExistence type="inferred from homology"/>
<dbReference type="InterPro" id="IPR045034">
    <property type="entry name" value="O-acyltransferase_WSD1-like"/>
</dbReference>
<evidence type="ECO:0000313" key="15">
    <source>
        <dbReference type="EMBL" id="MCQ1060777.1"/>
    </source>
</evidence>
<dbReference type="Pfam" id="PF06974">
    <property type="entry name" value="WS_DGAT_C"/>
    <property type="match status" value="1"/>
</dbReference>
<evidence type="ECO:0000256" key="7">
    <source>
        <dbReference type="ARBA" id="ARBA00022798"/>
    </source>
</evidence>
<comment type="caution">
    <text evidence="15">The sequence shown here is derived from an EMBL/GenBank/DDBJ whole genome shotgun (WGS) entry which is preliminary data.</text>
</comment>
<keyword evidence="6" id="KW-0808">Transferase</keyword>
<keyword evidence="7" id="KW-0319">Glycerol metabolism</keyword>
<feature type="compositionally biased region" description="Basic residues" evidence="12">
    <location>
        <begin position="553"/>
        <end position="564"/>
    </location>
</feature>
<gene>
    <name evidence="15" type="ORF">NHN17_22280</name>
</gene>
<dbReference type="NCBIfam" id="TIGR02946">
    <property type="entry name" value="acyl_WS_DGAT"/>
    <property type="match status" value="1"/>
</dbReference>
<evidence type="ECO:0000313" key="16">
    <source>
        <dbReference type="Proteomes" id="UP001524460"/>
    </source>
</evidence>
<protein>
    <recommendedName>
        <fullName evidence="4">diacylglycerol O-acyltransferase</fullName>
        <ecNumber evidence="4">2.3.1.20</ecNumber>
    </recommendedName>
</protein>
<dbReference type="InterPro" id="IPR014292">
    <property type="entry name" value="Acyl_transf_WS/DGAT"/>
</dbReference>
<evidence type="ECO:0000256" key="2">
    <source>
        <dbReference type="ARBA" id="ARBA00005189"/>
    </source>
</evidence>
<evidence type="ECO:0000256" key="4">
    <source>
        <dbReference type="ARBA" id="ARBA00013244"/>
    </source>
</evidence>
<dbReference type="InterPro" id="IPR004255">
    <property type="entry name" value="O-acyltransferase_WSD1_N"/>
</dbReference>
<sequence>MPSLSLLDFSFIAFETAKTPMHVTGLVILDPPKDHAGTYAQELYASFLQQPEMVPPFNWKLNWSLTGRPSWSTVNNVNLEDHLRITMLPSPGNEQQLQQVVGRLHSQVLDRSRPMWEVWVIGGLENSRVALVLKVHHSMADGVKASKIFTQSCATSVEESFTKPLWQCDLRKTPRQRREESHLTDMVMKTAVAATKQISLIPSMFRLGSKLALKAVNLADCDLKVPFTAPKTPFNLSPKRSRAVSLGHFSISQLKHISRITGASMNDILFTISDIALNRYLNDRAIPIRKPLVAMMPINLRSAGEEGKPGNKMSIGHVELGKQGLSPLERLESIQHATTDLKNEALNISPDAYINYSLLVNGVSLFSGKFGLNNFIPPASNLLISNVPGAKEELYFMGAKVCEQYPVSLLMPGQTLNITFFSNAGMMYFSLVACNQSLPGFEVITDYMCDAFAEIEQEVMETAAQAVAEQLGYQHDESLAVELAVEAAQESLTPEDDEFEQLYQQKQRKVEELEKQLAKLTEMLSATVEINPETPAKNQDELNNAPKATTQKRVVKVRKTKSAS</sequence>
<comment type="pathway">
    <text evidence="2">Lipid metabolism.</text>
</comment>
<evidence type="ECO:0000256" key="6">
    <source>
        <dbReference type="ARBA" id="ARBA00022679"/>
    </source>
</evidence>
<evidence type="ECO:0000256" key="9">
    <source>
        <dbReference type="ARBA" id="ARBA00023315"/>
    </source>
</evidence>
<evidence type="ECO:0000256" key="3">
    <source>
        <dbReference type="ARBA" id="ARBA00009587"/>
    </source>
</evidence>
<dbReference type="Pfam" id="PF03007">
    <property type="entry name" value="WS_DGAT_cat"/>
    <property type="match status" value="1"/>
</dbReference>
<organism evidence="15 16">
    <name type="scientific">Photobacterium pectinilyticum</name>
    <dbReference type="NCBI Taxonomy" id="2906793"/>
    <lineage>
        <taxon>Bacteria</taxon>
        <taxon>Pseudomonadati</taxon>
        <taxon>Pseudomonadota</taxon>
        <taxon>Gammaproteobacteria</taxon>
        <taxon>Vibrionales</taxon>
        <taxon>Vibrionaceae</taxon>
        <taxon>Photobacterium</taxon>
    </lineage>
</organism>
<feature type="coiled-coil region" evidence="11">
    <location>
        <begin position="496"/>
        <end position="530"/>
    </location>
</feature>
<dbReference type="EC" id="2.3.1.20" evidence="4"/>
<comment type="similarity">
    <text evidence="3">Belongs to the long-chain O-acyltransferase family.</text>
</comment>
<feature type="domain" description="O-acyltransferase WSD1 C-terminal" evidence="14">
    <location>
        <begin position="310"/>
        <end position="455"/>
    </location>
</feature>
<evidence type="ECO:0000256" key="12">
    <source>
        <dbReference type="SAM" id="MobiDB-lite"/>
    </source>
</evidence>
<evidence type="ECO:0000256" key="10">
    <source>
        <dbReference type="ARBA" id="ARBA00048109"/>
    </source>
</evidence>
<feature type="domain" description="O-acyltransferase WSD1-like N-terminal" evidence="13">
    <location>
        <begin position="4"/>
        <end position="268"/>
    </location>
</feature>
<evidence type="ECO:0000256" key="11">
    <source>
        <dbReference type="SAM" id="Coils"/>
    </source>
</evidence>
<evidence type="ECO:0000259" key="14">
    <source>
        <dbReference type="Pfam" id="PF06974"/>
    </source>
</evidence>
<dbReference type="RefSeq" id="WP_255044868.1">
    <property type="nucleotide sequence ID" value="NZ_JANEYT010000088.1"/>
</dbReference>
<accession>A0ABT1N9I3</accession>
<keyword evidence="8" id="KW-0443">Lipid metabolism</keyword>
<dbReference type="PANTHER" id="PTHR31650:SF1">
    <property type="entry name" value="WAX ESTER SYNTHASE_DIACYLGLYCEROL ACYLTRANSFERASE 4-RELATED"/>
    <property type="match status" value="1"/>
</dbReference>
<keyword evidence="5" id="KW-0444">Lipid biosynthesis</keyword>
<dbReference type="Proteomes" id="UP001524460">
    <property type="component" value="Unassembled WGS sequence"/>
</dbReference>
<comment type="pathway">
    <text evidence="1">Glycerolipid metabolism; triacylglycerol biosynthesis.</text>
</comment>
<dbReference type="InterPro" id="IPR009721">
    <property type="entry name" value="O-acyltransferase_WSD1_C"/>
</dbReference>
<feature type="region of interest" description="Disordered" evidence="12">
    <location>
        <begin position="530"/>
        <end position="564"/>
    </location>
</feature>
<evidence type="ECO:0000256" key="8">
    <source>
        <dbReference type="ARBA" id="ARBA00023098"/>
    </source>
</evidence>
<evidence type="ECO:0000256" key="5">
    <source>
        <dbReference type="ARBA" id="ARBA00022516"/>
    </source>
</evidence>
<keyword evidence="9" id="KW-0012">Acyltransferase</keyword>
<evidence type="ECO:0000259" key="13">
    <source>
        <dbReference type="Pfam" id="PF03007"/>
    </source>
</evidence>
<dbReference type="EMBL" id="JANEYT010000088">
    <property type="protein sequence ID" value="MCQ1060777.1"/>
    <property type="molecule type" value="Genomic_DNA"/>
</dbReference>
<name>A0ABT1N9I3_9GAMM</name>
<reference evidence="15 16" key="1">
    <citation type="submission" date="2022-07" db="EMBL/GenBank/DDBJ databases">
        <title>Photobacterium pectinilyticum sp. nov., a marine bacterium isolated from surface seawater of Qingdao offshore.</title>
        <authorList>
            <person name="Wang X."/>
        </authorList>
    </citation>
    <scope>NUCLEOTIDE SEQUENCE [LARGE SCALE GENOMIC DNA]</scope>
    <source>
        <strain evidence="15 16">ZSDE20</strain>
    </source>
</reference>
<evidence type="ECO:0000256" key="1">
    <source>
        <dbReference type="ARBA" id="ARBA00004771"/>
    </source>
</evidence>
<comment type="catalytic activity">
    <reaction evidence="10">
        <text>an acyl-CoA + a 1,2-diacyl-sn-glycerol = a triacyl-sn-glycerol + CoA</text>
        <dbReference type="Rhea" id="RHEA:10868"/>
        <dbReference type="ChEBI" id="CHEBI:17815"/>
        <dbReference type="ChEBI" id="CHEBI:57287"/>
        <dbReference type="ChEBI" id="CHEBI:58342"/>
        <dbReference type="ChEBI" id="CHEBI:64615"/>
        <dbReference type="EC" id="2.3.1.20"/>
    </reaction>
</comment>
<keyword evidence="16" id="KW-1185">Reference proteome</keyword>
<dbReference type="PANTHER" id="PTHR31650">
    <property type="entry name" value="O-ACYLTRANSFERASE (WSD1-LIKE) FAMILY PROTEIN"/>
    <property type="match status" value="1"/>
</dbReference>
<keyword evidence="11" id="KW-0175">Coiled coil</keyword>